<dbReference type="EMBL" id="JAPQKS010000003">
    <property type="protein sequence ID" value="KAJ5238806.1"/>
    <property type="molecule type" value="Genomic_DNA"/>
</dbReference>
<dbReference type="RefSeq" id="XP_058331725.1">
    <property type="nucleotide sequence ID" value="XM_058472722.1"/>
</dbReference>
<feature type="compositionally biased region" description="Polar residues" evidence="6">
    <location>
        <begin position="161"/>
        <end position="175"/>
    </location>
</feature>
<dbReference type="GeneID" id="83200025"/>
<reference evidence="7" key="1">
    <citation type="submission" date="2022-11" db="EMBL/GenBank/DDBJ databases">
        <authorList>
            <person name="Petersen C."/>
        </authorList>
    </citation>
    <scope>NUCLEOTIDE SEQUENCE</scope>
    <source>
        <strain evidence="7">IBT 19713</strain>
    </source>
</reference>
<dbReference type="AlphaFoldDB" id="A0A9W9TRK5"/>
<feature type="region of interest" description="Disordered" evidence="6">
    <location>
        <begin position="407"/>
        <end position="426"/>
    </location>
</feature>
<proteinExistence type="inferred from homology"/>
<dbReference type="OrthoDB" id="532500at2759"/>
<feature type="compositionally biased region" description="Acidic residues" evidence="6">
    <location>
        <begin position="149"/>
        <end position="158"/>
    </location>
</feature>
<evidence type="ECO:0008006" key="9">
    <source>
        <dbReference type="Google" id="ProtNLM"/>
    </source>
</evidence>
<organism evidence="7 8">
    <name type="scientific">Penicillium chermesinum</name>
    <dbReference type="NCBI Taxonomy" id="63820"/>
    <lineage>
        <taxon>Eukaryota</taxon>
        <taxon>Fungi</taxon>
        <taxon>Dikarya</taxon>
        <taxon>Ascomycota</taxon>
        <taxon>Pezizomycotina</taxon>
        <taxon>Eurotiomycetes</taxon>
        <taxon>Eurotiomycetidae</taxon>
        <taxon>Eurotiales</taxon>
        <taxon>Aspergillaceae</taxon>
        <taxon>Penicillium</taxon>
    </lineage>
</organism>
<evidence type="ECO:0000256" key="3">
    <source>
        <dbReference type="ARBA" id="ARBA00022478"/>
    </source>
</evidence>
<evidence type="ECO:0000256" key="2">
    <source>
        <dbReference type="ARBA" id="ARBA00009430"/>
    </source>
</evidence>
<name>A0A9W9TRK5_9EURO</name>
<evidence type="ECO:0000313" key="8">
    <source>
        <dbReference type="Proteomes" id="UP001150941"/>
    </source>
</evidence>
<accession>A0A9W9TRK5</accession>
<keyword evidence="8" id="KW-1185">Reference proteome</keyword>
<evidence type="ECO:0000256" key="1">
    <source>
        <dbReference type="ARBA" id="ARBA00004604"/>
    </source>
</evidence>
<feature type="region of interest" description="Disordered" evidence="6">
    <location>
        <begin position="149"/>
        <end position="179"/>
    </location>
</feature>
<dbReference type="InterPro" id="IPR009668">
    <property type="entry name" value="RNA_pol-assoc_fac_A49-like"/>
</dbReference>
<comment type="subcellular location">
    <subcellularLocation>
        <location evidence="1">Nucleus</location>
        <location evidence="1">Nucleolus</location>
    </subcellularLocation>
</comment>
<comment type="caution">
    <text evidence="7">The sequence shown here is derived from an EMBL/GenBank/DDBJ whole genome shotgun (WGS) entry which is preliminary data.</text>
</comment>
<dbReference type="GO" id="GO:0006351">
    <property type="term" value="P:DNA-templated transcription"/>
    <property type="evidence" value="ECO:0007669"/>
    <property type="project" value="InterPro"/>
</dbReference>
<feature type="region of interest" description="Disordered" evidence="6">
    <location>
        <begin position="1"/>
        <end position="28"/>
    </location>
</feature>
<dbReference type="GO" id="GO:0003677">
    <property type="term" value="F:DNA binding"/>
    <property type="evidence" value="ECO:0007669"/>
    <property type="project" value="InterPro"/>
</dbReference>
<evidence type="ECO:0000256" key="4">
    <source>
        <dbReference type="ARBA" id="ARBA00023163"/>
    </source>
</evidence>
<protein>
    <recommendedName>
        <fullName evidence="9">RNA polymerase I associated factor, A49-like protein</fullName>
    </recommendedName>
</protein>
<dbReference type="GO" id="GO:0000428">
    <property type="term" value="C:DNA-directed RNA polymerase complex"/>
    <property type="evidence" value="ECO:0007669"/>
    <property type="project" value="UniProtKB-KW"/>
</dbReference>
<dbReference type="GO" id="GO:0005730">
    <property type="term" value="C:nucleolus"/>
    <property type="evidence" value="ECO:0007669"/>
    <property type="project" value="UniProtKB-SubCell"/>
</dbReference>
<dbReference type="Pfam" id="PF06870">
    <property type="entry name" value="RNA_pol_I_A49"/>
    <property type="match status" value="1"/>
</dbReference>
<evidence type="ECO:0000256" key="6">
    <source>
        <dbReference type="SAM" id="MobiDB-lite"/>
    </source>
</evidence>
<comment type="similarity">
    <text evidence="2">Belongs to the eukaryotic RPA49/POLR1E RNA polymerase subunit family.</text>
</comment>
<sequence>MPSDKSDKKRKRSDHSDAPSKKAAGLLSLPPLAASVVEDQSALAPVIASTPGVLNQKALRWTPYLKPRDEAERSSTSTRNPGIVSSEILLQSSEHDKMDFVGREGLGDDTDSQVKHYVAVIDPERKTWQVVEARRVTLRGAVRSAVEDEEEVSEEEEMNTMRAQRTNLTNTFGTKQSRKAVQSMAENAQLSNAPAGTVPEAGAALIGSLPADVASGRAKESNVQAEVQAAKPVPTPDLTAVHPLDIYKLSDLVPGGSITLEQLTGVNEWKKQVESGKEVVTGSRYVSSRVEAVVKSGDKQLLQVLRFIHLLLEFSRSLKSMGKGSAGAAPGSKKLPPREDLRKALSSTTNSKDAEPSAEELLPDSVIEAVRRRFVPSGGFLSKFDLTLLHTTICALTLHIGPKPAADKMGGNGPNELATDPSDLRDDLRLDSPTIQQYFRELGCIINKPLQSDHARFNIKGKAEANARKIVRLRVPPSFPKVSRGGRA</sequence>
<reference evidence="7" key="2">
    <citation type="journal article" date="2023" name="IMA Fungus">
        <title>Comparative genomic study of the Penicillium genus elucidates a diverse pangenome and 15 lateral gene transfer events.</title>
        <authorList>
            <person name="Petersen C."/>
            <person name="Sorensen T."/>
            <person name="Nielsen M.R."/>
            <person name="Sondergaard T.E."/>
            <person name="Sorensen J.L."/>
            <person name="Fitzpatrick D.A."/>
            <person name="Frisvad J.C."/>
            <person name="Nielsen K.L."/>
        </authorList>
    </citation>
    <scope>NUCLEOTIDE SEQUENCE</scope>
    <source>
        <strain evidence="7">IBT 19713</strain>
    </source>
</reference>
<evidence type="ECO:0000256" key="5">
    <source>
        <dbReference type="ARBA" id="ARBA00023242"/>
    </source>
</evidence>
<evidence type="ECO:0000313" key="7">
    <source>
        <dbReference type="EMBL" id="KAJ5238806.1"/>
    </source>
</evidence>
<keyword evidence="4" id="KW-0804">Transcription</keyword>
<dbReference type="Proteomes" id="UP001150941">
    <property type="component" value="Unassembled WGS sequence"/>
</dbReference>
<keyword evidence="3" id="KW-0240">DNA-directed RNA polymerase</keyword>
<keyword evidence="5" id="KW-0539">Nucleus</keyword>
<dbReference type="PANTHER" id="PTHR14440">
    <property type="entry name" value="DNA-DIRECTED RNA POLYMERASE I SUBUNIT RPA49"/>
    <property type="match status" value="1"/>
</dbReference>
<gene>
    <name evidence="7" type="ORF">N7468_003425</name>
</gene>